<evidence type="ECO:0000313" key="3">
    <source>
        <dbReference type="EMBL" id="OGW95466.1"/>
    </source>
</evidence>
<evidence type="ECO:0000313" key="4">
    <source>
        <dbReference type="Proteomes" id="UP000178187"/>
    </source>
</evidence>
<dbReference type="GO" id="GO:0016787">
    <property type="term" value="F:hydrolase activity"/>
    <property type="evidence" value="ECO:0007669"/>
    <property type="project" value="InterPro"/>
</dbReference>
<evidence type="ECO:0000259" key="2">
    <source>
        <dbReference type="Pfam" id="PF00149"/>
    </source>
</evidence>
<dbReference type="Gene3D" id="3.60.21.10">
    <property type="match status" value="1"/>
</dbReference>
<dbReference type="AlphaFoldDB" id="A0A1G1KRA4"/>
<dbReference type="PANTHER" id="PTHR31302">
    <property type="entry name" value="TRANSMEMBRANE PROTEIN WITH METALLOPHOSPHOESTERASE DOMAIN-RELATED"/>
    <property type="match status" value="1"/>
</dbReference>
<dbReference type="Proteomes" id="UP000178187">
    <property type="component" value="Unassembled WGS sequence"/>
</dbReference>
<organism evidence="3 4">
    <name type="scientific">Candidatus Danuiimicrobium aquiferis</name>
    <dbReference type="NCBI Taxonomy" id="1801832"/>
    <lineage>
        <taxon>Bacteria</taxon>
        <taxon>Pseudomonadati</taxon>
        <taxon>Candidatus Omnitrophota</taxon>
        <taxon>Candidatus Danuiimicrobium</taxon>
    </lineage>
</organism>
<dbReference type="Pfam" id="PF00149">
    <property type="entry name" value="Metallophos"/>
    <property type="match status" value="1"/>
</dbReference>
<comment type="caution">
    <text evidence="3">The sequence shown here is derived from an EMBL/GenBank/DDBJ whole genome shotgun (WGS) entry which is preliminary data.</text>
</comment>
<dbReference type="InterPro" id="IPR029052">
    <property type="entry name" value="Metallo-depent_PP-like"/>
</dbReference>
<dbReference type="EMBL" id="MHFR01000063">
    <property type="protein sequence ID" value="OGW95466.1"/>
    <property type="molecule type" value="Genomic_DNA"/>
</dbReference>
<sequence>MTAFVMMKYSFIALAIAGFLVVLGSLLIKGRLNTIAKLFVAAIVIFVIFLADIFFLEPNWIEINHVHVSDKKLASVVGDTKIVQISDIHLTKGIGYREKEMIRKVNSVKPDIIVITGDLIDDLSQVEPAKQLIRELHATIAILGVPGNTDHIVMDAPAMQRAFADSGMDLLVNENRKIHLKNGKILWILGADNMAFGDASVDMAMAEASDYMPKILLAHSPQIFNKAVEKRINLALVGHTHGAQVGIPFLVHLSAYANRTPYVKGLFHKDRTYMYVNKGIGMKTLYIRFLCRPEIAVFQIKE</sequence>
<dbReference type="SUPFAM" id="SSF56300">
    <property type="entry name" value="Metallo-dependent phosphatases"/>
    <property type="match status" value="1"/>
</dbReference>
<dbReference type="InterPro" id="IPR004843">
    <property type="entry name" value="Calcineurin-like_PHP"/>
</dbReference>
<dbReference type="CDD" id="cd07385">
    <property type="entry name" value="MPP_YkuE_C"/>
    <property type="match status" value="1"/>
</dbReference>
<feature type="domain" description="Calcineurin-like phosphoesterase" evidence="2">
    <location>
        <begin position="81"/>
        <end position="242"/>
    </location>
</feature>
<evidence type="ECO:0000256" key="1">
    <source>
        <dbReference type="SAM" id="Phobius"/>
    </source>
</evidence>
<dbReference type="InterPro" id="IPR051158">
    <property type="entry name" value="Metallophosphoesterase_sf"/>
</dbReference>
<feature type="transmembrane region" description="Helical" evidence="1">
    <location>
        <begin position="6"/>
        <end position="28"/>
    </location>
</feature>
<name>A0A1G1KRA4_9BACT</name>
<proteinExistence type="predicted"/>
<keyword evidence="1" id="KW-0472">Membrane</keyword>
<dbReference type="PANTHER" id="PTHR31302:SF0">
    <property type="entry name" value="TRANSMEMBRANE PROTEIN WITH METALLOPHOSPHOESTERASE DOMAIN"/>
    <property type="match status" value="1"/>
</dbReference>
<accession>A0A1G1KRA4</accession>
<protein>
    <recommendedName>
        <fullName evidence="2">Calcineurin-like phosphoesterase domain-containing protein</fullName>
    </recommendedName>
</protein>
<keyword evidence="1" id="KW-0812">Transmembrane</keyword>
<reference evidence="3 4" key="1">
    <citation type="journal article" date="2016" name="Nat. Commun.">
        <title>Thousands of microbial genomes shed light on interconnected biogeochemical processes in an aquifer system.</title>
        <authorList>
            <person name="Anantharaman K."/>
            <person name="Brown C.T."/>
            <person name="Hug L.A."/>
            <person name="Sharon I."/>
            <person name="Castelle C.J."/>
            <person name="Probst A.J."/>
            <person name="Thomas B.C."/>
            <person name="Singh A."/>
            <person name="Wilkins M.J."/>
            <person name="Karaoz U."/>
            <person name="Brodie E.L."/>
            <person name="Williams K.H."/>
            <person name="Hubbard S.S."/>
            <person name="Banfield J.F."/>
        </authorList>
    </citation>
    <scope>NUCLEOTIDE SEQUENCE [LARGE SCALE GENOMIC DNA]</scope>
</reference>
<feature type="transmembrane region" description="Helical" evidence="1">
    <location>
        <begin position="35"/>
        <end position="56"/>
    </location>
</feature>
<keyword evidence="1" id="KW-1133">Transmembrane helix</keyword>
<gene>
    <name evidence="3" type="ORF">A3G33_10845</name>
</gene>